<evidence type="ECO:0000313" key="2">
    <source>
        <dbReference type="EMBL" id="KAK3883060.1"/>
    </source>
</evidence>
<feature type="region of interest" description="Disordered" evidence="1">
    <location>
        <begin position="16"/>
        <end position="102"/>
    </location>
</feature>
<gene>
    <name evidence="2" type="ORF">Pcinc_012601</name>
</gene>
<name>A0AAE1KV76_PETCI</name>
<evidence type="ECO:0000256" key="1">
    <source>
        <dbReference type="SAM" id="MobiDB-lite"/>
    </source>
</evidence>
<reference evidence="2" key="1">
    <citation type="submission" date="2023-10" db="EMBL/GenBank/DDBJ databases">
        <title>Genome assemblies of two species of porcelain crab, Petrolisthes cinctipes and Petrolisthes manimaculis (Anomura: Porcellanidae).</title>
        <authorList>
            <person name="Angst P."/>
        </authorList>
    </citation>
    <scope>NUCLEOTIDE SEQUENCE</scope>
    <source>
        <strain evidence="2">PB745_01</strain>
        <tissue evidence="2">Gill</tissue>
    </source>
</reference>
<organism evidence="2 3">
    <name type="scientific">Petrolisthes cinctipes</name>
    <name type="common">Flat porcelain crab</name>
    <dbReference type="NCBI Taxonomy" id="88211"/>
    <lineage>
        <taxon>Eukaryota</taxon>
        <taxon>Metazoa</taxon>
        <taxon>Ecdysozoa</taxon>
        <taxon>Arthropoda</taxon>
        <taxon>Crustacea</taxon>
        <taxon>Multicrustacea</taxon>
        <taxon>Malacostraca</taxon>
        <taxon>Eumalacostraca</taxon>
        <taxon>Eucarida</taxon>
        <taxon>Decapoda</taxon>
        <taxon>Pleocyemata</taxon>
        <taxon>Anomura</taxon>
        <taxon>Galatheoidea</taxon>
        <taxon>Porcellanidae</taxon>
        <taxon>Petrolisthes</taxon>
    </lineage>
</organism>
<feature type="compositionally biased region" description="Basic and acidic residues" evidence="1">
    <location>
        <begin position="16"/>
        <end position="27"/>
    </location>
</feature>
<dbReference type="Proteomes" id="UP001286313">
    <property type="component" value="Unassembled WGS sequence"/>
</dbReference>
<protein>
    <submittedName>
        <fullName evidence="2">Uncharacterized protein</fullName>
    </submittedName>
</protein>
<accession>A0AAE1KV76</accession>
<dbReference type="EMBL" id="JAWQEG010001029">
    <property type="protein sequence ID" value="KAK3883060.1"/>
    <property type="molecule type" value="Genomic_DNA"/>
</dbReference>
<proteinExistence type="predicted"/>
<feature type="compositionally biased region" description="Polar residues" evidence="1">
    <location>
        <begin position="32"/>
        <end position="51"/>
    </location>
</feature>
<dbReference type="AlphaFoldDB" id="A0AAE1KV76"/>
<keyword evidence="3" id="KW-1185">Reference proteome</keyword>
<comment type="caution">
    <text evidence="2">The sequence shown here is derived from an EMBL/GenBank/DDBJ whole genome shotgun (WGS) entry which is preliminary data.</text>
</comment>
<sequence length="224" mass="24399">MKLRNKRRLHWKLRYETEEKEKKEVSAKKQCISVSPASSSQTEHTIGSVTSDFHPATGQRSSQTPPEVVISGTTTIVSSSPTLDTDGESNDSPMIDITGDKDSPLLDITRVTSPSAPSIESIDKGSHPIQLGSVSPQLITSPEAITLSSNSSVCTISSFSQSNKVQASAEKKTNIVKSEEGSNILTSEEVATLKAAIEEYRHPFVTSEREDQLWNTILSHNPYL</sequence>
<evidence type="ECO:0000313" key="3">
    <source>
        <dbReference type="Proteomes" id="UP001286313"/>
    </source>
</evidence>
<feature type="compositionally biased region" description="Low complexity" evidence="1">
    <location>
        <begin position="68"/>
        <end position="82"/>
    </location>
</feature>